<sequence>MGSKTLRASIIGTVMGALTLVGAAGAQESSNQVAAKTDWSVFVESSPKECWAVSTFKESVNTRNGAVVAVRRTQTLLMVIFRPDNNIKGQIGFTGGYPFKSGSTVSLKIDDDTYDLFTEGEWAWPQTTEEDAKIVAAMKRGKTAVVVGESGRGTRTQDTFSLLGFTAAHDDAGKRCS</sequence>
<organism evidence="2 3">
    <name type="scientific">Cognatishimia activa</name>
    <dbReference type="NCBI Taxonomy" id="1715691"/>
    <lineage>
        <taxon>Bacteria</taxon>
        <taxon>Pseudomonadati</taxon>
        <taxon>Pseudomonadota</taxon>
        <taxon>Alphaproteobacteria</taxon>
        <taxon>Rhodobacterales</taxon>
        <taxon>Paracoccaceae</taxon>
        <taxon>Cognatishimia</taxon>
    </lineage>
</organism>
<dbReference type="STRING" id="1715691.TA5113_00527"/>
<evidence type="ECO:0008006" key="4">
    <source>
        <dbReference type="Google" id="ProtNLM"/>
    </source>
</evidence>
<evidence type="ECO:0000313" key="3">
    <source>
        <dbReference type="Proteomes" id="UP000051184"/>
    </source>
</evidence>
<dbReference type="Proteomes" id="UP000051184">
    <property type="component" value="Unassembled WGS sequence"/>
</dbReference>
<name>A0A0P1ITZ1_9RHOB</name>
<dbReference type="InterPro" id="IPR010642">
    <property type="entry name" value="Invasion_prot_B"/>
</dbReference>
<dbReference type="RefSeq" id="WP_058313790.1">
    <property type="nucleotide sequence ID" value="NZ_CYTO01000004.1"/>
</dbReference>
<accession>A0A0P1ITZ1</accession>
<reference evidence="3" key="1">
    <citation type="submission" date="2015-09" db="EMBL/GenBank/DDBJ databases">
        <authorList>
            <person name="Rodrigo-Torres Lidia"/>
            <person name="Arahal R.David."/>
        </authorList>
    </citation>
    <scope>NUCLEOTIDE SEQUENCE [LARGE SCALE GENOMIC DNA]</scope>
    <source>
        <strain evidence="3">CECT 5114</strain>
    </source>
</reference>
<evidence type="ECO:0000256" key="1">
    <source>
        <dbReference type="SAM" id="SignalP"/>
    </source>
</evidence>
<keyword evidence="1" id="KW-0732">Signal</keyword>
<dbReference type="Pfam" id="PF06776">
    <property type="entry name" value="IalB"/>
    <property type="match status" value="1"/>
</dbReference>
<feature type="signal peptide" evidence="1">
    <location>
        <begin position="1"/>
        <end position="26"/>
    </location>
</feature>
<dbReference type="OrthoDB" id="9806572at2"/>
<dbReference type="EMBL" id="CYUE01000002">
    <property type="protein sequence ID" value="CUK24678.1"/>
    <property type="molecule type" value="Genomic_DNA"/>
</dbReference>
<proteinExistence type="predicted"/>
<gene>
    <name evidence="2" type="ORF">TA5114_00464</name>
</gene>
<protein>
    <recommendedName>
        <fullName evidence="4">Invasion protein B, involved in pathogenesis</fullName>
    </recommendedName>
</protein>
<dbReference type="AlphaFoldDB" id="A0A0P1ITZ1"/>
<evidence type="ECO:0000313" key="2">
    <source>
        <dbReference type="EMBL" id="CUK24678.1"/>
    </source>
</evidence>
<feature type="chain" id="PRO_5006065609" description="Invasion protein B, involved in pathogenesis" evidence="1">
    <location>
        <begin position="27"/>
        <end position="177"/>
    </location>
</feature>
<keyword evidence="3" id="KW-1185">Reference proteome</keyword>